<reference evidence="2" key="1">
    <citation type="submission" date="2022-01" db="EMBL/GenBank/DDBJ databases">
        <authorList>
            <person name="King R."/>
        </authorList>
    </citation>
    <scope>NUCLEOTIDE SEQUENCE</scope>
</reference>
<organism evidence="2 3">
    <name type="scientific">Psylliodes chrysocephalus</name>
    <dbReference type="NCBI Taxonomy" id="3402493"/>
    <lineage>
        <taxon>Eukaryota</taxon>
        <taxon>Metazoa</taxon>
        <taxon>Ecdysozoa</taxon>
        <taxon>Arthropoda</taxon>
        <taxon>Hexapoda</taxon>
        <taxon>Insecta</taxon>
        <taxon>Pterygota</taxon>
        <taxon>Neoptera</taxon>
        <taxon>Endopterygota</taxon>
        <taxon>Coleoptera</taxon>
        <taxon>Polyphaga</taxon>
        <taxon>Cucujiformia</taxon>
        <taxon>Chrysomeloidea</taxon>
        <taxon>Chrysomelidae</taxon>
        <taxon>Galerucinae</taxon>
        <taxon>Alticini</taxon>
        <taxon>Psylliodes</taxon>
    </lineage>
</organism>
<proteinExistence type="predicted"/>
<name>A0A9P0G967_9CUCU</name>
<keyword evidence="3" id="KW-1185">Reference proteome</keyword>
<dbReference type="EMBL" id="OV651823">
    <property type="protein sequence ID" value="CAH1101510.1"/>
    <property type="molecule type" value="Genomic_DNA"/>
</dbReference>
<accession>A0A9P0G967</accession>
<feature type="signal peptide" evidence="1">
    <location>
        <begin position="1"/>
        <end position="17"/>
    </location>
</feature>
<protein>
    <submittedName>
        <fullName evidence="2">Uncharacterized protein</fullName>
    </submittedName>
</protein>
<feature type="chain" id="PRO_5040291497" evidence="1">
    <location>
        <begin position="18"/>
        <end position="112"/>
    </location>
</feature>
<dbReference type="AlphaFoldDB" id="A0A9P0G967"/>
<dbReference type="Proteomes" id="UP001153636">
    <property type="component" value="Chromosome 11"/>
</dbReference>
<evidence type="ECO:0000313" key="3">
    <source>
        <dbReference type="Proteomes" id="UP001153636"/>
    </source>
</evidence>
<sequence length="112" mass="12212">MKLSSLFLFALFGFVVGVAIEKPIKSNFYHEETCKGGYCLLENECGHDVEVEHKDLCPGQKKLGAVCCKGFPADKVNCFQTHNTCMAVKTCPENLNSGRKGCPCGETCCVLV</sequence>
<dbReference type="OrthoDB" id="6751829at2759"/>
<evidence type="ECO:0000313" key="2">
    <source>
        <dbReference type="EMBL" id="CAH1101510.1"/>
    </source>
</evidence>
<gene>
    <name evidence="2" type="ORF">PSYICH_LOCUS2396</name>
</gene>
<keyword evidence="1" id="KW-0732">Signal</keyword>
<evidence type="ECO:0000256" key="1">
    <source>
        <dbReference type="SAM" id="SignalP"/>
    </source>
</evidence>